<dbReference type="RefSeq" id="WP_226608573.1">
    <property type="nucleotide sequence ID" value="NZ_JAJAQI010000016.1"/>
</dbReference>
<dbReference type="EMBL" id="JAJAQI010000016">
    <property type="protein sequence ID" value="MCB4822527.1"/>
    <property type="molecule type" value="Genomic_DNA"/>
</dbReference>
<dbReference type="PANTHER" id="PTHR42842:SF3">
    <property type="entry name" value="FAD_NAD(P)-BINDING OXIDOREDUCTASE FAMILY PROTEIN"/>
    <property type="match status" value="1"/>
</dbReference>
<dbReference type="InterPro" id="IPR028348">
    <property type="entry name" value="FAD-binding_protein"/>
</dbReference>
<dbReference type="InterPro" id="IPR036188">
    <property type="entry name" value="FAD/NAD-bd_sf"/>
</dbReference>
<proteinExistence type="predicted"/>
<dbReference type="PANTHER" id="PTHR42842">
    <property type="entry name" value="FAD/NAD(P)-BINDING OXIDOREDUCTASE"/>
    <property type="match status" value="1"/>
</dbReference>
<dbReference type="SUPFAM" id="SSF51905">
    <property type="entry name" value="FAD/NAD(P)-binding domain"/>
    <property type="match status" value="1"/>
</dbReference>
<accession>A0A9X1IDQ5</accession>
<keyword evidence="3" id="KW-1185">Reference proteome</keyword>
<reference evidence="2" key="1">
    <citation type="submission" date="2021-10" db="EMBL/GenBank/DDBJ databases">
        <title>Roseicella aerolatum sp. nov., isolated from aerosols of e-waste dismantling site.</title>
        <authorList>
            <person name="Qin T."/>
        </authorList>
    </citation>
    <scope>NUCLEOTIDE SEQUENCE</scope>
    <source>
        <strain evidence="2">GB24</strain>
    </source>
</reference>
<dbReference type="AlphaFoldDB" id="A0A9X1IDQ5"/>
<feature type="domain" description="FAD-dependent protein C-terminal" evidence="1">
    <location>
        <begin position="288"/>
        <end position="483"/>
    </location>
</feature>
<dbReference type="PIRSF" id="PIRSF038984">
    <property type="entry name" value="FAD_binding_protein"/>
    <property type="match status" value="1"/>
</dbReference>
<gene>
    <name evidence="2" type="ORF">LHA35_12355</name>
</gene>
<evidence type="ECO:0000313" key="2">
    <source>
        <dbReference type="EMBL" id="MCB4822527.1"/>
    </source>
</evidence>
<evidence type="ECO:0000313" key="3">
    <source>
        <dbReference type="Proteomes" id="UP001139311"/>
    </source>
</evidence>
<protein>
    <submittedName>
        <fullName evidence="2">NAD(P)/FAD-dependent oxidoreductase</fullName>
    </submittedName>
</protein>
<evidence type="ECO:0000259" key="1">
    <source>
        <dbReference type="Pfam" id="PF21688"/>
    </source>
</evidence>
<dbReference type="Gene3D" id="3.50.50.60">
    <property type="entry name" value="FAD/NAD(P)-binding domain"/>
    <property type="match status" value="2"/>
</dbReference>
<dbReference type="Pfam" id="PF21688">
    <property type="entry name" value="FAD-depend_C"/>
    <property type="match status" value="1"/>
</dbReference>
<dbReference type="Proteomes" id="UP001139311">
    <property type="component" value="Unassembled WGS sequence"/>
</dbReference>
<sequence>MIRLTELRLPLNHPEEALRPAILQRLGIPDRELEEVRVFRRGYDARNPRAIVLVYTLDLAVRGEAALLRRHAGDPRIGRAPDTGYNFVARAPGGATRPVVIGTGPCGLMAALVLAQMGFRPIILERGKLVRERTKDTWALWRRGVLTPESNVQFGEGGAGTFSDGKLYSGIKDPRFYGRKVLVEFVKAGAPEEILTVSKPHIGTFRLVTMVESIREQIEALGGEYRFGSKVVDLVIEPDGEGQRHVRGVVLEGGETLRTDQVVLAIGHSARDTFGMLRDRGVYMEAKPFSIGVRIEHPQSLIDRARFGPNAGNRLLGAADYKLVHHGRNGRSVYSFCMCPGGRVVAATSEPGRVVTNGMSQYSRAEFNANAGIVVGITPGDYPEHVLAGVDFQRRWESLAFEAGGGDYRAPGQLVGDFLQGRASTALGDVEPSYKPGVTPTDLARCLPDYAIDAIREALPAFEAQIPGFARADAVMTGVETRTSSPIRIRRGWDFQSLNTAGLFPAGEGAGYAGGILSAGVDGIRVAEAVALTATGQPVPRELSRGAEAAMAYG</sequence>
<comment type="caution">
    <text evidence="2">The sequence shown here is derived from an EMBL/GenBank/DDBJ whole genome shotgun (WGS) entry which is preliminary data.</text>
</comment>
<organism evidence="2 3">
    <name type="scientific">Roseicella aerolata</name>
    <dbReference type="NCBI Taxonomy" id="2883479"/>
    <lineage>
        <taxon>Bacteria</taxon>
        <taxon>Pseudomonadati</taxon>
        <taxon>Pseudomonadota</taxon>
        <taxon>Alphaproteobacteria</taxon>
        <taxon>Acetobacterales</taxon>
        <taxon>Roseomonadaceae</taxon>
        <taxon>Roseicella</taxon>
    </lineage>
</organism>
<dbReference type="InterPro" id="IPR049516">
    <property type="entry name" value="FAD-depend_C"/>
</dbReference>
<dbReference type="Gene3D" id="3.30.70.2700">
    <property type="match status" value="1"/>
</dbReference>
<name>A0A9X1IDQ5_9PROT</name>